<dbReference type="Gene3D" id="1.10.287.950">
    <property type="entry name" value="Methyl-accepting chemotaxis protein"/>
    <property type="match status" value="1"/>
</dbReference>
<evidence type="ECO:0000259" key="4">
    <source>
        <dbReference type="PROSITE" id="PS50112"/>
    </source>
</evidence>
<dbReference type="CDD" id="cd11386">
    <property type="entry name" value="MCP_signal"/>
    <property type="match status" value="1"/>
</dbReference>
<keyword evidence="2" id="KW-0175">Coiled coil</keyword>
<dbReference type="InterPro" id="IPR013656">
    <property type="entry name" value="PAS_4"/>
</dbReference>
<name>A0ABS7FD24_9NEIS</name>
<evidence type="ECO:0000259" key="3">
    <source>
        <dbReference type="PROSITE" id="PS50111"/>
    </source>
</evidence>
<dbReference type="Gene3D" id="3.30.450.20">
    <property type="entry name" value="PAS domain"/>
    <property type="match status" value="2"/>
</dbReference>
<dbReference type="PANTHER" id="PTHR24422">
    <property type="entry name" value="CHEMOTAXIS PROTEIN METHYLTRANSFERASE"/>
    <property type="match status" value="1"/>
</dbReference>
<feature type="coiled-coil region" evidence="2">
    <location>
        <begin position="253"/>
        <end position="280"/>
    </location>
</feature>
<evidence type="ECO:0000313" key="6">
    <source>
        <dbReference type="EMBL" id="MBW8287350.1"/>
    </source>
</evidence>
<keyword evidence="1" id="KW-0807">Transducer</keyword>
<dbReference type="NCBIfam" id="TIGR00229">
    <property type="entry name" value="sensory_box"/>
    <property type="match status" value="2"/>
</dbReference>
<dbReference type="InterPro" id="IPR001610">
    <property type="entry name" value="PAC"/>
</dbReference>
<feature type="domain" description="PAC" evidence="5">
    <location>
        <begin position="216"/>
        <end position="268"/>
    </location>
</feature>
<dbReference type="SMART" id="SM00283">
    <property type="entry name" value="MA"/>
    <property type="match status" value="1"/>
</dbReference>
<organism evidence="6 7">
    <name type="scientific">Chromobacterium subtsugae</name>
    <dbReference type="NCBI Taxonomy" id="251747"/>
    <lineage>
        <taxon>Bacteria</taxon>
        <taxon>Pseudomonadati</taxon>
        <taxon>Pseudomonadota</taxon>
        <taxon>Betaproteobacteria</taxon>
        <taxon>Neisseriales</taxon>
        <taxon>Chromobacteriaceae</taxon>
        <taxon>Chromobacterium</taxon>
    </lineage>
</organism>
<evidence type="ECO:0000256" key="1">
    <source>
        <dbReference type="PROSITE-ProRule" id="PRU00284"/>
    </source>
</evidence>
<protein>
    <submittedName>
        <fullName evidence="6">PAS domain-containing methyl-accepting chemotaxis protein</fullName>
    </submittedName>
</protein>
<feature type="domain" description="PAS" evidence="4">
    <location>
        <begin position="35"/>
        <end position="65"/>
    </location>
</feature>
<dbReference type="InterPro" id="IPR000700">
    <property type="entry name" value="PAS-assoc_C"/>
</dbReference>
<feature type="domain" description="PAC" evidence="5">
    <location>
        <begin position="94"/>
        <end position="146"/>
    </location>
</feature>
<dbReference type="CDD" id="cd00130">
    <property type="entry name" value="PAS"/>
    <property type="match status" value="2"/>
</dbReference>
<accession>A0ABS7FD24</accession>
<dbReference type="PANTHER" id="PTHR24422:SF10">
    <property type="entry name" value="CHEMOTAXIS PROTEIN METHYLTRANSFERASE 2"/>
    <property type="match status" value="1"/>
</dbReference>
<dbReference type="SMART" id="SM00091">
    <property type="entry name" value="PAS"/>
    <property type="match status" value="2"/>
</dbReference>
<evidence type="ECO:0000313" key="7">
    <source>
        <dbReference type="Proteomes" id="UP000711178"/>
    </source>
</evidence>
<dbReference type="InterPro" id="IPR004090">
    <property type="entry name" value="Chemotax_Me-accpt_rcpt"/>
</dbReference>
<dbReference type="InterPro" id="IPR004089">
    <property type="entry name" value="MCPsignal_dom"/>
</dbReference>
<gene>
    <name evidence="6" type="ORF">KIF53_06875</name>
</gene>
<dbReference type="EMBL" id="JAHDTB010000004">
    <property type="protein sequence ID" value="MBW8287350.1"/>
    <property type="molecule type" value="Genomic_DNA"/>
</dbReference>
<dbReference type="InterPro" id="IPR000014">
    <property type="entry name" value="PAS"/>
</dbReference>
<keyword evidence="7" id="KW-1185">Reference proteome</keyword>
<dbReference type="Proteomes" id="UP000711178">
    <property type="component" value="Unassembled WGS sequence"/>
</dbReference>
<dbReference type="PRINTS" id="PR00260">
    <property type="entry name" value="CHEMTRNSDUCR"/>
</dbReference>
<feature type="domain" description="Methyl-accepting transducer" evidence="3">
    <location>
        <begin position="253"/>
        <end position="441"/>
    </location>
</feature>
<dbReference type="SMART" id="SM00086">
    <property type="entry name" value="PAC"/>
    <property type="match status" value="2"/>
</dbReference>
<dbReference type="Pfam" id="PF08448">
    <property type="entry name" value="PAS_4"/>
    <property type="match status" value="2"/>
</dbReference>
<dbReference type="PROSITE" id="PS50111">
    <property type="entry name" value="CHEMOTAXIS_TRANSDUC_2"/>
    <property type="match status" value="1"/>
</dbReference>
<feature type="coiled-coil region" evidence="2">
    <location>
        <begin position="5"/>
        <end position="32"/>
    </location>
</feature>
<dbReference type="Pfam" id="PF00015">
    <property type="entry name" value="MCPsignal"/>
    <property type="match status" value="1"/>
</dbReference>
<dbReference type="PROSITE" id="PS50112">
    <property type="entry name" value="PAS"/>
    <property type="match status" value="1"/>
</dbReference>
<comment type="caution">
    <text evidence="6">The sequence shown here is derived from an EMBL/GenBank/DDBJ whole genome shotgun (WGS) entry which is preliminary data.</text>
</comment>
<sequence length="441" mass="48315">MAFFNRKLISRLEQTTAQRDKARDMLAAIERSMAVIEFSPAGEIVHANDNFLRAMGYRGDELIGQHHRIFCPAGYANSPAYAAFWQKLARGECQSGHFLRLRKDGGEVWLEANYTPILDADGKVSGVIKVATDITAQVAAEQDNKALRQAIDHSMARIEFDLQGHILDANDNFLQTFGYALAEVKGKPHSMLCESGYAHSQAYQDFWAQLRQGRFMQGQYHRVDKQGRPVWLQATYNPVLDPDGRPLRVVKFATDITEQVERLQQQAENAQSAVQASENTAQLSVQGSAVLEQATTEISRVADSVESSSTILSKLGDSSSRIGSIVNTISDIADQTNLLALNAAIEAARAGESGRGFAVVADEVRKLAERTSQSTGEISGIVKSIQDDSRSAIDAMGEMQALTDSSLQLADQARGAISEIRDGARDVVQVVREVSELLQQK</sequence>
<dbReference type="SUPFAM" id="SSF55785">
    <property type="entry name" value="PYP-like sensor domain (PAS domain)"/>
    <property type="match status" value="2"/>
</dbReference>
<reference evidence="6 7" key="1">
    <citation type="submission" date="2021-05" db="EMBL/GenBank/DDBJ databases">
        <title>Draft Whole Genome Sequencing Of Biosensor Chromobacterium violaceum Strain CV026 Reveals A Regulatory RNA In Chromobacterium violaceum Phenotype Regulatory Network.</title>
        <authorList>
            <person name="Hong K.W."/>
            <person name="Chan K.G."/>
            <person name="Chang C.-Y."/>
        </authorList>
    </citation>
    <scope>NUCLEOTIDE SEQUENCE [LARGE SCALE GENOMIC DNA]</scope>
    <source>
        <strain evidence="6 7">ATCC 31532</strain>
    </source>
</reference>
<dbReference type="PROSITE" id="PS50113">
    <property type="entry name" value="PAC"/>
    <property type="match status" value="2"/>
</dbReference>
<dbReference type="InterPro" id="IPR050903">
    <property type="entry name" value="Bact_Chemotaxis_MeTrfase"/>
</dbReference>
<evidence type="ECO:0000259" key="5">
    <source>
        <dbReference type="PROSITE" id="PS50113"/>
    </source>
</evidence>
<dbReference type="SUPFAM" id="SSF58104">
    <property type="entry name" value="Methyl-accepting chemotaxis protein (MCP) signaling domain"/>
    <property type="match status" value="1"/>
</dbReference>
<proteinExistence type="predicted"/>
<evidence type="ECO:0000256" key="2">
    <source>
        <dbReference type="SAM" id="Coils"/>
    </source>
</evidence>
<dbReference type="InterPro" id="IPR035965">
    <property type="entry name" value="PAS-like_dom_sf"/>
</dbReference>